<evidence type="ECO:0000256" key="2">
    <source>
        <dbReference type="SAM" id="MobiDB-lite"/>
    </source>
</evidence>
<feature type="coiled-coil region" evidence="1">
    <location>
        <begin position="194"/>
        <end position="224"/>
    </location>
</feature>
<dbReference type="InterPro" id="IPR019934">
    <property type="entry name" value="CHP03545"/>
</dbReference>
<proteinExistence type="predicted"/>
<name>A0ABV3TRV0_9GAMM</name>
<dbReference type="InterPro" id="IPR052894">
    <property type="entry name" value="AsmA-related"/>
</dbReference>
<evidence type="ECO:0000256" key="1">
    <source>
        <dbReference type="SAM" id="Coils"/>
    </source>
</evidence>
<dbReference type="RefSeq" id="WP_368374123.1">
    <property type="nucleotide sequence ID" value="NZ_JBFRYB010000001.1"/>
</dbReference>
<comment type="caution">
    <text evidence="3">The sequence shown here is derived from an EMBL/GenBank/DDBJ whole genome shotgun (WGS) entry which is preliminary data.</text>
</comment>
<keyword evidence="4" id="KW-1185">Reference proteome</keyword>
<dbReference type="Proteomes" id="UP001557484">
    <property type="component" value="Unassembled WGS sequence"/>
</dbReference>
<protein>
    <submittedName>
        <fullName evidence="3">TIGR03545 family protein</fullName>
    </submittedName>
</protein>
<evidence type="ECO:0000313" key="3">
    <source>
        <dbReference type="EMBL" id="MEX1663995.1"/>
    </source>
</evidence>
<dbReference type="EMBL" id="JBFRYB010000001">
    <property type="protein sequence ID" value="MEX1663995.1"/>
    <property type="molecule type" value="Genomic_DNA"/>
</dbReference>
<organism evidence="3 4">
    <name type="scientific">Zhongshania arctica</name>
    <dbReference type="NCBI Taxonomy" id="3238302"/>
    <lineage>
        <taxon>Bacteria</taxon>
        <taxon>Pseudomonadati</taxon>
        <taxon>Pseudomonadota</taxon>
        <taxon>Gammaproteobacteria</taxon>
        <taxon>Cellvibrionales</taxon>
        <taxon>Spongiibacteraceae</taxon>
        <taxon>Zhongshania</taxon>
    </lineage>
</organism>
<reference evidence="3 4" key="1">
    <citation type="journal article" date="2011" name="Int. J. Syst. Evol. Microbiol.">
        <title>Zhongshania antarctica gen. nov., sp. nov. and Zhongshania guokunii sp. nov., gammaproteobacteria respectively isolated from coastal attached (fast) ice and surface seawater of the Antarctic.</title>
        <authorList>
            <person name="Li H.J."/>
            <person name="Zhang X.Y."/>
            <person name="Chen C.X."/>
            <person name="Zhang Y.J."/>
            <person name="Gao Z.M."/>
            <person name="Yu Y."/>
            <person name="Chen X.L."/>
            <person name="Chen B."/>
            <person name="Zhang Y.Z."/>
        </authorList>
    </citation>
    <scope>NUCLEOTIDE SEQUENCE [LARGE SCALE GENOMIC DNA]</scope>
    <source>
        <strain evidence="3 4">R06B22</strain>
    </source>
</reference>
<keyword evidence="1" id="KW-0175">Coiled coil</keyword>
<feature type="region of interest" description="Disordered" evidence="2">
    <location>
        <begin position="112"/>
        <end position="133"/>
    </location>
</feature>
<dbReference type="NCBIfam" id="TIGR03545">
    <property type="entry name" value="TIGR03545 family protein"/>
    <property type="match status" value="1"/>
</dbReference>
<accession>A0ABV3TRV0</accession>
<dbReference type="PANTHER" id="PTHR30441:SF8">
    <property type="entry name" value="DUF748 DOMAIN-CONTAINING PROTEIN"/>
    <property type="match status" value="1"/>
</dbReference>
<gene>
    <name evidence="3" type="ORF">AB4875_00780</name>
</gene>
<dbReference type="PANTHER" id="PTHR30441">
    <property type="entry name" value="DUF748 DOMAIN-CONTAINING PROTEIN"/>
    <property type="match status" value="1"/>
</dbReference>
<evidence type="ECO:0000313" key="4">
    <source>
        <dbReference type="Proteomes" id="UP001557484"/>
    </source>
</evidence>
<sequence>MFKRIMQGIVVLLVIAVVGVVFALEPIAKFMIEREGSKQVGARVDVDSVDISFYPTHVALNGLTVANPQEPMRNLLQSEKVSADVDAKALFKMQVIADQVLLSGLQMYTERSTPGTLDGSMPPAKDESASGMPSISLPDPSALLAEEKATIQAEVTDIQNGFSEIESRWKIKSEKVPDQAQFDQYKLRWDELKNKNVIERIAGAKELRDDIKAELRQFDNLKDDLSTDSAAVKSLSARAANLPADQSKRMMSKYGLDQGSEGMLRFLLGDEVNALVQRGLSLYQETMGNIASKEEAAPSSEPAAELPVNILIRKILIDGYQVIGGEKLAYSGEINDVTDKQDYWNKPITMALRGGMEQQSQLVIDGIFDQRNDTVKSVFNMALKQLALSGVSLSQSPELPLQLEKGIADIAANFSIDGDNLKGSVAGLVNQAKLLVAQTATNNKTATLLAAALEDVSKLVMDLSVNGTVNEPAIKLKSNLDGILGDVLGAELKSQLGDVQEKLKTKLSADYGPQIAKFQDKQNMLGQYQDLLGDREAALKALMKEMM</sequence>